<dbReference type="Pfam" id="PF08284">
    <property type="entry name" value="RVP_2"/>
    <property type="match status" value="1"/>
</dbReference>
<evidence type="ECO:0000256" key="3">
    <source>
        <dbReference type="ARBA" id="ARBA00022722"/>
    </source>
</evidence>
<keyword evidence="4" id="KW-0255">Endonuclease</keyword>
<organism evidence="7">
    <name type="scientific">Oryza brachyantha</name>
    <name type="common">malo sina</name>
    <dbReference type="NCBI Taxonomy" id="4533"/>
    <lineage>
        <taxon>Eukaryota</taxon>
        <taxon>Viridiplantae</taxon>
        <taxon>Streptophyta</taxon>
        <taxon>Embryophyta</taxon>
        <taxon>Tracheophyta</taxon>
        <taxon>Spermatophyta</taxon>
        <taxon>Magnoliopsida</taxon>
        <taxon>Liliopsida</taxon>
        <taxon>Poales</taxon>
        <taxon>Poaceae</taxon>
        <taxon>BOP clade</taxon>
        <taxon>Oryzoideae</taxon>
        <taxon>Oryzeae</taxon>
        <taxon>Oryzinae</taxon>
        <taxon>Oryza</taxon>
    </lineage>
</organism>
<dbReference type="GO" id="GO:0015074">
    <property type="term" value="P:DNA integration"/>
    <property type="evidence" value="ECO:0007669"/>
    <property type="project" value="InterPro"/>
</dbReference>
<dbReference type="SUPFAM" id="SSF56672">
    <property type="entry name" value="DNA/RNA polymerases"/>
    <property type="match status" value="1"/>
</dbReference>
<dbReference type="Gene3D" id="3.30.420.10">
    <property type="entry name" value="Ribonuclease H-like superfamily/Ribonuclease H"/>
    <property type="match status" value="1"/>
</dbReference>
<accession>J3KVA3</accession>
<dbReference type="InterPro" id="IPR050951">
    <property type="entry name" value="Retrovirus_Pol_polyprotein"/>
</dbReference>
<proteinExistence type="predicted"/>
<evidence type="ECO:0000256" key="5">
    <source>
        <dbReference type="SAM" id="MobiDB-lite"/>
    </source>
</evidence>
<protein>
    <recommendedName>
        <fullName evidence="6">Integrase catalytic domain-containing protein</fullName>
    </recommendedName>
</protein>
<sequence length="1003" mass="113636">MAMPINRRGLRLDGFVMELHYLHMTLGYSQEVEYNGVPRSPFNEEGSPHSVWEVTAILLTNTLDRVSLTATAGGDTFESGAQNAALMVIGMLHHRCLIYLSSSPFHYHIRGGPREYADFRTTRREDDTTIVHLARMVAAYDEARIDFQKLVRRGLVHNNGKILKLRKENLKLKQELDQMVNTRRRDTGNRENNQPPPPPPENPTVAQIMPTQNQMMHGSYDATDAAPASQHAESKPRSQPARCSTYHAVGIPSCPPPPMLSEFLRVHPPTFSSTSNPSEANDWLHAINKKLDVIQYFQTLVDKTIHQEDKQNQIESKKRRLAQARASQGPSQRMRYVVSPSSGSSSSTPRAPRPNFNIIKTQNQGGNGAQRQAPIAAHGGSVCRDGLGKILVRYNCHEPGHFADKCLKPHCQQGSAPTRPFNSNTVANTQGNNNNNNKVVRGRVNHISAEEAEAAPDIILSTFLVNSIPATVLFYSGDSHSFISRSFVWKHKLRVENLSNPMMISTPGSQMSCNLFSPSVSIEIQGISFLANPILLNSKNLDVILRMDWLTKNSRQQVIFQAKVALTKESLLNQTTLEEIPVVKEYPDVFPEDLPGMPPNRDIEFRIDLVPGTTPISKRPYRMAANELAEVKKQLEELREKGYIRPSTSPWGVPIIFVEKKDKTKMMCVDYRALNETKEEHEGHLRLVLNKLREHQLYAKFSKCDFWLSEVKFLGHVISAQGVAVDPTNVEAVSNWTAPKSVTQVCSFLGLAGYYRRTQETHSIRCPREPILNPARQHEDVLGPESQILRVKGEHQRPAWLLQPLKIPEWKWEDSRMEDSRMDFIIGLPRTQSGYDSIWVIIDRLTKVAHFIPVNSTYRGSKLAELYFAKILCLHGVPKKIVSNRGSQFTSKFWQKVQEEMGTRLNFSTIYHPSIDGQTERVNQILEDMLRACTLDFGKSWDKNLPYAEFSYNNSYQASLQMASFEALYGRKCRTPLLWDQTGERQVFGTDILREAEEKVKII</sequence>
<dbReference type="InterPro" id="IPR043502">
    <property type="entry name" value="DNA/RNA_pol_sf"/>
</dbReference>
<reference evidence="7" key="1">
    <citation type="submission" date="2015-06" db="UniProtKB">
        <authorList>
            <consortium name="EnsemblPlants"/>
        </authorList>
    </citation>
    <scope>IDENTIFICATION</scope>
</reference>
<dbReference type="SUPFAM" id="SSF53098">
    <property type="entry name" value="Ribonuclease H-like"/>
    <property type="match status" value="1"/>
</dbReference>
<dbReference type="Gene3D" id="3.30.70.270">
    <property type="match status" value="2"/>
</dbReference>
<feature type="region of interest" description="Disordered" evidence="5">
    <location>
        <begin position="183"/>
        <end position="206"/>
    </location>
</feature>
<dbReference type="Proteomes" id="UP000006038">
    <property type="component" value="Unassembled WGS sequence"/>
</dbReference>
<keyword evidence="2" id="KW-0548">Nucleotidyltransferase</keyword>
<dbReference type="InterPro" id="IPR001584">
    <property type="entry name" value="Integrase_cat-core"/>
</dbReference>
<dbReference type="GO" id="GO:0003676">
    <property type="term" value="F:nucleic acid binding"/>
    <property type="evidence" value="ECO:0007669"/>
    <property type="project" value="InterPro"/>
</dbReference>
<dbReference type="GO" id="GO:0016779">
    <property type="term" value="F:nucleotidyltransferase activity"/>
    <property type="evidence" value="ECO:0007669"/>
    <property type="project" value="UniProtKB-KW"/>
</dbReference>
<dbReference type="AlphaFoldDB" id="J3KVA3"/>
<dbReference type="HOGENOM" id="CLU_299230_0_0_1"/>
<dbReference type="CDD" id="cd00303">
    <property type="entry name" value="retropepsin_like"/>
    <property type="match status" value="1"/>
</dbReference>
<name>J3KVA3_ORYBR</name>
<feature type="region of interest" description="Disordered" evidence="5">
    <location>
        <begin position="218"/>
        <end position="242"/>
    </location>
</feature>
<feature type="domain" description="Integrase catalytic" evidence="6">
    <location>
        <begin position="804"/>
        <end position="972"/>
    </location>
</feature>
<keyword evidence="4" id="KW-0378">Hydrolase</keyword>
<dbReference type="SUPFAM" id="SSF50630">
    <property type="entry name" value="Acid proteases"/>
    <property type="match status" value="1"/>
</dbReference>
<evidence type="ECO:0000256" key="2">
    <source>
        <dbReference type="ARBA" id="ARBA00022695"/>
    </source>
</evidence>
<evidence type="ECO:0000313" key="7">
    <source>
        <dbReference type="EnsemblPlants" id="OB0133G10020.1"/>
    </source>
</evidence>
<dbReference type="EnsemblPlants" id="OB0133G10020.1">
    <property type="protein sequence ID" value="OB0133G10020.1"/>
    <property type="gene ID" value="OB0133G10020"/>
</dbReference>
<dbReference type="OMA" id="RYNCHEP"/>
<evidence type="ECO:0000259" key="6">
    <source>
        <dbReference type="PROSITE" id="PS50994"/>
    </source>
</evidence>
<keyword evidence="1" id="KW-0808">Transferase</keyword>
<dbReference type="GO" id="GO:0004519">
    <property type="term" value="F:endonuclease activity"/>
    <property type="evidence" value="ECO:0007669"/>
    <property type="project" value="UniProtKB-KW"/>
</dbReference>
<feature type="region of interest" description="Disordered" evidence="5">
    <location>
        <begin position="309"/>
        <end position="372"/>
    </location>
</feature>
<evidence type="ECO:0000256" key="1">
    <source>
        <dbReference type="ARBA" id="ARBA00022679"/>
    </source>
</evidence>
<keyword evidence="3" id="KW-0540">Nuclease</keyword>
<dbReference type="InterPro" id="IPR036397">
    <property type="entry name" value="RNaseH_sf"/>
</dbReference>
<dbReference type="Gene3D" id="3.10.10.10">
    <property type="entry name" value="HIV Type 1 Reverse Transcriptase, subunit A, domain 1"/>
    <property type="match status" value="1"/>
</dbReference>
<dbReference type="PANTHER" id="PTHR37984">
    <property type="entry name" value="PROTEIN CBG26694"/>
    <property type="match status" value="1"/>
</dbReference>
<dbReference type="PANTHER" id="PTHR37984:SF5">
    <property type="entry name" value="PROTEIN NYNRIN-LIKE"/>
    <property type="match status" value="1"/>
</dbReference>
<dbReference type="Gene3D" id="2.40.70.10">
    <property type="entry name" value="Acid Proteases"/>
    <property type="match status" value="1"/>
</dbReference>
<dbReference type="InterPro" id="IPR043128">
    <property type="entry name" value="Rev_trsase/Diguanyl_cyclase"/>
</dbReference>
<evidence type="ECO:0000313" key="8">
    <source>
        <dbReference type="Proteomes" id="UP000006038"/>
    </source>
</evidence>
<dbReference type="eggNOG" id="KOG0017">
    <property type="taxonomic scope" value="Eukaryota"/>
</dbReference>
<dbReference type="PROSITE" id="PS50994">
    <property type="entry name" value="INTEGRASE"/>
    <property type="match status" value="1"/>
</dbReference>
<dbReference type="InterPro" id="IPR012337">
    <property type="entry name" value="RNaseH-like_sf"/>
</dbReference>
<keyword evidence="8" id="KW-1185">Reference proteome</keyword>
<dbReference type="Gramene" id="OB0133G10020.1">
    <property type="protein sequence ID" value="OB0133G10020.1"/>
    <property type="gene ID" value="OB0133G10020"/>
</dbReference>
<evidence type="ECO:0000256" key="4">
    <source>
        <dbReference type="ARBA" id="ARBA00022759"/>
    </source>
</evidence>
<dbReference type="InterPro" id="IPR021109">
    <property type="entry name" value="Peptidase_aspartic_dom_sf"/>
</dbReference>